<feature type="transmembrane region" description="Helical" evidence="2">
    <location>
        <begin position="5"/>
        <end position="24"/>
    </location>
</feature>
<feature type="non-terminal residue" evidence="3">
    <location>
        <position position="1"/>
    </location>
</feature>
<keyword evidence="2" id="KW-0812">Transmembrane</keyword>
<protein>
    <submittedName>
        <fullName evidence="3">Uncharacterized protein</fullName>
    </submittedName>
</protein>
<keyword evidence="4" id="KW-1185">Reference proteome</keyword>
<reference evidence="3 4" key="1">
    <citation type="submission" date="2024-02" db="EMBL/GenBank/DDBJ databases">
        <title>A draft genome for the cacao thread blight pathogen Marasmius crinis-equi.</title>
        <authorList>
            <person name="Cohen S.P."/>
            <person name="Baruah I.K."/>
            <person name="Amoako-Attah I."/>
            <person name="Bukari Y."/>
            <person name="Meinhardt L.W."/>
            <person name="Bailey B.A."/>
        </authorList>
    </citation>
    <scope>NUCLEOTIDE SEQUENCE [LARGE SCALE GENOMIC DNA]</scope>
    <source>
        <strain evidence="3 4">GH-76</strain>
    </source>
</reference>
<evidence type="ECO:0000313" key="3">
    <source>
        <dbReference type="EMBL" id="KAL0568445.1"/>
    </source>
</evidence>
<evidence type="ECO:0000313" key="4">
    <source>
        <dbReference type="Proteomes" id="UP001465976"/>
    </source>
</evidence>
<proteinExistence type="predicted"/>
<keyword evidence="2" id="KW-0472">Membrane</keyword>
<evidence type="ECO:0000256" key="1">
    <source>
        <dbReference type="SAM" id="MobiDB-lite"/>
    </source>
</evidence>
<sequence length="164" mass="18277">ISPGIITGCVLGGVVLFILIETFWKICRKRRSVQDLERHRREVDSESRINVYPAHGEIPIADKRGRVKSFFRGRLERQRLASDMGNDNVEADKGDSDAGHQGIGDSEEPESTSEGERSRELMIRERIRRHADSGWRPPAESAPEPLISGDGSIVDVPPTYAEAT</sequence>
<dbReference type="EMBL" id="JBAHYK010001337">
    <property type="protein sequence ID" value="KAL0568445.1"/>
    <property type="molecule type" value="Genomic_DNA"/>
</dbReference>
<dbReference type="Proteomes" id="UP001465976">
    <property type="component" value="Unassembled WGS sequence"/>
</dbReference>
<accession>A0ABR3EZT8</accession>
<gene>
    <name evidence="3" type="ORF">V5O48_013538</name>
</gene>
<feature type="region of interest" description="Disordered" evidence="1">
    <location>
        <begin position="81"/>
        <end position="164"/>
    </location>
</feature>
<keyword evidence="2" id="KW-1133">Transmembrane helix</keyword>
<feature type="compositionally biased region" description="Basic and acidic residues" evidence="1">
    <location>
        <begin position="114"/>
        <end position="133"/>
    </location>
</feature>
<name>A0ABR3EZT8_9AGAR</name>
<evidence type="ECO:0000256" key="2">
    <source>
        <dbReference type="SAM" id="Phobius"/>
    </source>
</evidence>
<organism evidence="3 4">
    <name type="scientific">Marasmius crinis-equi</name>
    <dbReference type="NCBI Taxonomy" id="585013"/>
    <lineage>
        <taxon>Eukaryota</taxon>
        <taxon>Fungi</taxon>
        <taxon>Dikarya</taxon>
        <taxon>Basidiomycota</taxon>
        <taxon>Agaricomycotina</taxon>
        <taxon>Agaricomycetes</taxon>
        <taxon>Agaricomycetidae</taxon>
        <taxon>Agaricales</taxon>
        <taxon>Marasmiineae</taxon>
        <taxon>Marasmiaceae</taxon>
        <taxon>Marasmius</taxon>
    </lineage>
</organism>
<comment type="caution">
    <text evidence="3">The sequence shown here is derived from an EMBL/GenBank/DDBJ whole genome shotgun (WGS) entry which is preliminary data.</text>
</comment>